<dbReference type="GO" id="GO:0008832">
    <property type="term" value="F:dGTPase activity"/>
    <property type="evidence" value="ECO:0007669"/>
    <property type="project" value="TreeGrafter"/>
</dbReference>
<dbReference type="PANTHER" id="PTHR11373">
    <property type="entry name" value="DEOXYNUCLEOSIDE TRIPHOSPHATE TRIPHOSPHOHYDROLASE"/>
    <property type="match status" value="1"/>
</dbReference>
<feature type="domain" description="HD" evidence="2">
    <location>
        <begin position="87"/>
        <end position="196"/>
    </location>
</feature>
<dbReference type="Pfam" id="PF13286">
    <property type="entry name" value="HD_assoc"/>
    <property type="match status" value="1"/>
</dbReference>
<evidence type="ECO:0000259" key="2">
    <source>
        <dbReference type="PROSITE" id="PS51831"/>
    </source>
</evidence>
<evidence type="ECO:0000313" key="3">
    <source>
        <dbReference type="EMBL" id="SOC49429.1"/>
    </source>
</evidence>
<dbReference type="OrthoDB" id="9803619at2"/>
<dbReference type="InterPro" id="IPR026875">
    <property type="entry name" value="PHydrolase_assoc_dom"/>
</dbReference>
<name>A0A285V5T8_9ACTN</name>
<dbReference type="InterPro" id="IPR050135">
    <property type="entry name" value="dGTPase-like"/>
</dbReference>
<dbReference type="Gene3D" id="1.10.3210.10">
    <property type="entry name" value="Hypothetical protein af1432"/>
    <property type="match status" value="1"/>
</dbReference>
<dbReference type="PROSITE" id="PS51831">
    <property type="entry name" value="HD"/>
    <property type="match status" value="1"/>
</dbReference>
<dbReference type="InterPro" id="IPR003607">
    <property type="entry name" value="HD/PDEase_dom"/>
</dbReference>
<gene>
    <name evidence="3" type="ORF">SAMN05660748_2151</name>
</gene>
<dbReference type="InterPro" id="IPR006674">
    <property type="entry name" value="HD_domain"/>
</dbReference>
<dbReference type="Proteomes" id="UP000219435">
    <property type="component" value="Unassembled WGS sequence"/>
</dbReference>
<dbReference type="PANTHER" id="PTHR11373:SF43">
    <property type="entry name" value="DEOXYGUANOSINETRIPHOSPHATE TRIPHOSPHOHYDROLASE-LIKE PROTEIN"/>
    <property type="match status" value="1"/>
</dbReference>
<keyword evidence="4" id="KW-1185">Reference proteome</keyword>
<protein>
    <submittedName>
        <fullName evidence="3">dGTPase</fullName>
    </submittedName>
</protein>
<dbReference type="GO" id="GO:0006203">
    <property type="term" value="P:dGTP catabolic process"/>
    <property type="evidence" value="ECO:0007669"/>
    <property type="project" value="TreeGrafter"/>
</dbReference>
<dbReference type="SMART" id="SM00471">
    <property type="entry name" value="HDc"/>
    <property type="match status" value="1"/>
</dbReference>
<dbReference type="Pfam" id="PF01966">
    <property type="entry name" value="HD"/>
    <property type="match status" value="1"/>
</dbReference>
<dbReference type="RefSeq" id="WP_097195014.1">
    <property type="nucleotide sequence ID" value="NZ_OBQI01000003.1"/>
</dbReference>
<accession>A0A285V5T8</accession>
<proteinExistence type="predicted"/>
<reference evidence="4" key="1">
    <citation type="submission" date="2017-08" db="EMBL/GenBank/DDBJ databases">
        <authorList>
            <person name="Varghese N."/>
            <person name="Submissions S."/>
        </authorList>
    </citation>
    <scope>NUCLEOTIDE SEQUENCE [LARGE SCALE GENOMIC DNA]</scope>
    <source>
        <strain evidence="4">DSM 4725</strain>
    </source>
</reference>
<organism evidence="3 4">
    <name type="scientific">Blastococcus aggregatus</name>
    <dbReference type="NCBI Taxonomy" id="38502"/>
    <lineage>
        <taxon>Bacteria</taxon>
        <taxon>Bacillati</taxon>
        <taxon>Actinomycetota</taxon>
        <taxon>Actinomycetes</taxon>
        <taxon>Geodermatophilales</taxon>
        <taxon>Geodermatophilaceae</taxon>
        <taxon>Blastococcus</taxon>
    </lineage>
</organism>
<dbReference type="EMBL" id="OBQI01000003">
    <property type="protein sequence ID" value="SOC49429.1"/>
    <property type="molecule type" value="Genomic_DNA"/>
</dbReference>
<evidence type="ECO:0000256" key="1">
    <source>
        <dbReference type="ARBA" id="ARBA00022801"/>
    </source>
</evidence>
<evidence type="ECO:0000313" key="4">
    <source>
        <dbReference type="Proteomes" id="UP000219435"/>
    </source>
</evidence>
<dbReference type="SUPFAM" id="SSF109604">
    <property type="entry name" value="HD-domain/PDEase-like"/>
    <property type="match status" value="1"/>
</dbReference>
<dbReference type="InterPro" id="IPR006675">
    <property type="entry name" value="HDIG_dom"/>
</dbReference>
<dbReference type="NCBIfam" id="TIGR00277">
    <property type="entry name" value="HDIG"/>
    <property type="match status" value="1"/>
</dbReference>
<dbReference type="AlphaFoldDB" id="A0A285V5T8"/>
<keyword evidence="1" id="KW-0378">Hydrolase</keyword>
<sequence length="364" mass="40228">MTAGPRDHAAPFRFTDRAARERAEEQLAPAACRAAATRGRARPEAEDPLRTAFERDRDRILHAKAFRRLKHKTQVFLNPDGDHFVTRLTHTLQVTQVARSLARALGLNETLAEAIALAHDVGHSPFGHIGEDAFDPYVPGGWHHAAQGVRIVEVLEDLNLTWEVRDGVRAHSWKISPPPSTREAECVRYADRIGYLSHDALDAVRAGVLRPSDLPARTRAVFGEPGSEMVGAMIDAVVAGSLAPGAEHVVMAPEPLEAMHELRAFMFERVYESETAAGQKHVAVDVIRRLVDHHLGHPELLPASYRDTEADPVTQVVDYVSGMTDRFALNTHDRLFDDDAAARLTPLLRDPPDRTAADSRPSLR</sequence>
<dbReference type="CDD" id="cd00077">
    <property type="entry name" value="HDc"/>
    <property type="match status" value="1"/>
</dbReference>